<evidence type="ECO:0000313" key="2">
    <source>
        <dbReference type="Proteomes" id="UP000226191"/>
    </source>
</evidence>
<accession>A0A8B2VGC5</accession>
<comment type="caution">
    <text evidence="1">The sequence shown here is derived from an EMBL/GenBank/DDBJ whole genome shotgun (WGS) entry which is preliminary data.</text>
</comment>
<sequence length="106" mass="11784">MAIWADGGKIVPGRLKVPSQITGIDVSTAAHHTTPLQPTLSSAPLERSVACHLTFNRRWPEEPERISLGDTPNIVHIVPMVGFDQNRKNGSYLRLFNTQQMLRQGN</sequence>
<reference evidence="1 2" key="1">
    <citation type="submission" date="2017-02" db="EMBL/GenBank/DDBJ databases">
        <title>Prevalence of linear plasmids in Cutibacterium acnes isolates obtained from cancerous prostatic tissue.</title>
        <authorList>
            <person name="Davidsson S."/>
            <person name="Bruggemann H."/>
        </authorList>
    </citation>
    <scope>NUCLEOTIDE SEQUENCE [LARGE SCALE GENOMIC DNA]</scope>
    <source>
        <strain evidence="1 2">11-78</strain>
    </source>
</reference>
<name>A0A8B2VGC5_CUTAC</name>
<dbReference type="RefSeq" id="WP_002516529.1">
    <property type="nucleotide sequence ID" value="NZ_AP022844.1"/>
</dbReference>
<protein>
    <submittedName>
        <fullName evidence="1">Uncharacterized protein</fullName>
    </submittedName>
</protein>
<organism evidence="1 2">
    <name type="scientific">Cutibacterium acnes</name>
    <name type="common">Propionibacterium acnes</name>
    <dbReference type="NCBI Taxonomy" id="1747"/>
    <lineage>
        <taxon>Bacteria</taxon>
        <taxon>Bacillati</taxon>
        <taxon>Actinomycetota</taxon>
        <taxon>Actinomycetes</taxon>
        <taxon>Propionibacteriales</taxon>
        <taxon>Propionibacteriaceae</taxon>
        <taxon>Cutibacterium</taxon>
    </lineage>
</organism>
<dbReference type="EMBL" id="MVCE01000005">
    <property type="protein sequence ID" value="PGF32491.1"/>
    <property type="molecule type" value="Genomic_DNA"/>
</dbReference>
<dbReference type="Proteomes" id="UP000226191">
    <property type="component" value="Unassembled WGS sequence"/>
</dbReference>
<gene>
    <name evidence="1" type="ORF">B1B09_10280</name>
</gene>
<dbReference type="GeneID" id="92857662"/>
<proteinExistence type="predicted"/>
<evidence type="ECO:0000313" key="1">
    <source>
        <dbReference type="EMBL" id="PGF32491.1"/>
    </source>
</evidence>
<dbReference type="AlphaFoldDB" id="A0A8B2VGC5"/>